<dbReference type="Proteomes" id="UP000632828">
    <property type="component" value="Unassembled WGS sequence"/>
</dbReference>
<evidence type="ECO:0000313" key="1">
    <source>
        <dbReference type="EMBL" id="MBD1401824.1"/>
    </source>
</evidence>
<name>A0A8J6QN44_9BACT</name>
<accession>A0A8J6QN44</accession>
<dbReference type="RefSeq" id="WP_191157803.1">
    <property type="nucleotide sequence ID" value="NZ_JACWUN010000023.1"/>
</dbReference>
<reference evidence="1" key="1">
    <citation type="submission" date="2020-09" db="EMBL/GenBank/DDBJ databases">
        <title>Pelobacter alkaliphilus sp. nov., a novel anaerobic arsenate-reducing bacterium from terrestrial mud volcano.</title>
        <authorList>
            <person name="Khomyakova M.A."/>
            <person name="Merkel A.Y."/>
            <person name="Slobodkin A.I."/>
        </authorList>
    </citation>
    <scope>NUCLEOTIDE SEQUENCE</scope>
    <source>
        <strain evidence="1">M08fum</strain>
    </source>
</reference>
<organism evidence="1 2">
    <name type="scientific">Pelovirga terrestris</name>
    <dbReference type="NCBI Taxonomy" id="2771352"/>
    <lineage>
        <taxon>Bacteria</taxon>
        <taxon>Pseudomonadati</taxon>
        <taxon>Thermodesulfobacteriota</taxon>
        <taxon>Desulfuromonadia</taxon>
        <taxon>Geobacterales</taxon>
        <taxon>Geobacteraceae</taxon>
        <taxon>Pelovirga</taxon>
    </lineage>
</organism>
<protein>
    <submittedName>
        <fullName evidence="1">DUF1365 domain-containing protein</fullName>
    </submittedName>
</protein>
<dbReference type="Pfam" id="PF07103">
    <property type="entry name" value="DUF1365"/>
    <property type="match status" value="1"/>
</dbReference>
<keyword evidence="2" id="KW-1185">Reference proteome</keyword>
<dbReference type="PANTHER" id="PTHR33973">
    <property type="entry name" value="OS07G0153300 PROTEIN"/>
    <property type="match status" value="1"/>
</dbReference>
<proteinExistence type="predicted"/>
<dbReference type="AlphaFoldDB" id="A0A8J6QN44"/>
<comment type="caution">
    <text evidence="1">The sequence shown here is derived from an EMBL/GenBank/DDBJ whole genome shotgun (WGS) entry which is preliminary data.</text>
</comment>
<dbReference type="PANTHER" id="PTHR33973:SF4">
    <property type="entry name" value="OS07G0153300 PROTEIN"/>
    <property type="match status" value="1"/>
</dbReference>
<gene>
    <name evidence="1" type="ORF">ICT70_14270</name>
</gene>
<dbReference type="InterPro" id="IPR010775">
    <property type="entry name" value="DUF1365"/>
</dbReference>
<sequence length="245" mass="28838">MTSALYVGRVAHQRFIPREHRFSYPFFMWFLDLEQVDELPDLGRWFSVKRFALSRFLRSDYLGPTSEPLHLSVKQRLLELTGIPVEGTVCALLNLRTLGLYFSPVNFYFGYDRDGHCTHMLAEVSNTPWNQRHYYAHLLEPGLSQRANPKQFHVSPFNPINQHYRWQIEPPQEQAQIVIDVDDERGHLFRALINLKRRPLTLSSVRQQLLRKPVMTLSILAGIYWQALKLYLKKVPYVPYPKELS</sequence>
<evidence type="ECO:0000313" key="2">
    <source>
        <dbReference type="Proteomes" id="UP000632828"/>
    </source>
</evidence>
<dbReference type="EMBL" id="JACWUN010000023">
    <property type="protein sequence ID" value="MBD1401824.1"/>
    <property type="molecule type" value="Genomic_DNA"/>
</dbReference>